<dbReference type="Gene3D" id="1.20.1280.290">
    <property type="match status" value="2"/>
</dbReference>
<name>A0A0D2NP35_9CHLO</name>
<dbReference type="OrthoDB" id="271506at2759"/>
<evidence type="ECO:0000256" key="1">
    <source>
        <dbReference type="ARBA" id="ARBA00004141"/>
    </source>
</evidence>
<evidence type="ECO:0000256" key="9">
    <source>
        <dbReference type="SAM" id="Phobius"/>
    </source>
</evidence>
<keyword evidence="4" id="KW-0677">Repeat</keyword>
<dbReference type="InterPro" id="IPR006603">
    <property type="entry name" value="PQ-loop_rpt"/>
</dbReference>
<feature type="transmembrane region" description="Helical" evidence="9">
    <location>
        <begin position="119"/>
        <end position="138"/>
    </location>
</feature>
<keyword evidence="6 8" id="KW-0472">Membrane</keyword>
<dbReference type="Proteomes" id="UP000054498">
    <property type="component" value="Unassembled WGS sequence"/>
</dbReference>
<evidence type="ECO:0000256" key="2">
    <source>
        <dbReference type="ARBA" id="ARBA00022448"/>
    </source>
</evidence>
<dbReference type="PANTHER" id="PTHR12226">
    <property type="entry name" value="MANNOSE-P-DOLICHOL UTILIZATION DEFECT 1 LEC35 -RELATED"/>
    <property type="match status" value="1"/>
</dbReference>
<feature type="transmembrane region" description="Helical" evidence="9">
    <location>
        <begin position="204"/>
        <end position="223"/>
    </location>
</feature>
<keyword evidence="11" id="KW-1185">Reference proteome</keyword>
<feature type="transmembrane region" description="Helical" evidence="9">
    <location>
        <begin position="174"/>
        <end position="192"/>
    </location>
</feature>
<evidence type="ECO:0000256" key="6">
    <source>
        <dbReference type="ARBA" id="ARBA00023136"/>
    </source>
</evidence>
<dbReference type="RefSeq" id="XP_013905200.1">
    <property type="nucleotide sequence ID" value="XM_014049746.1"/>
</dbReference>
<organism evidence="10 11">
    <name type="scientific">Monoraphidium neglectum</name>
    <dbReference type="NCBI Taxonomy" id="145388"/>
    <lineage>
        <taxon>Eukaryota</taxon>
        <taxon>Viridiplantae</taxon>
        <taxon>Chlorophyta</taxon>
        <taxon>core chlorophytes</taxon>
        <taxon>Chlorophyceae</taxon>
        <taxon>CS clade</taxon>
        <taxon>Sphaeropleales</taxon>
        <taxon>Selenastraceae</taxon>
        <taxon>Monoraphidium</taxon>
    </lineage>
</organism>
<reference evidence="10 11" key="1">
    <citation type="journal article" date="2013" name="BMC Genomics">
        <title>Reconstruction of the lipid metabolism for the microalga Monoraphidium neglectum from its genome sequence reveals characteristics suitable for biofuel production.</title>
        <authorList>
            <person name="Bogen C."/>
            <person name="Al-Dilaimi A."/>
            <person name="Albersmeier A."/>
            <person name="Wichmann J."/>
            <person name="Grundmann M."/>
            <person name="Rupp O."/>
            <person name="Lauersen K.J."/>
            <person name="Blifernez-Klassen O."/>
            <person name="Kalinowski J."/>
            <person name="Goesmann A."/>
            <person name="Mussgnug J.H."/>
            <person name="Kruse O."/>
        </authorList>
    </citation>
    <scope>NUCLEOTIDE SEQUENCE [LARGE SCALE GENOMIC DNA]</scope>
    <source>
        <strain evidence="10 11">SAG 48.87</strain>
    </source>
</reference>
<dbReference type="AlphaFoldDB" id="A0A0D2NP35"/>
<dbReference type="PIRSF" id="PIRSF023381">
    <property type="entry name" value="MannP-dilichol_defect-1p"/>
    <property type="match status" value="1"/>
</dbReference>
<evidence type="ECO:0000256" key="5">
    <source>
        <dbReference type="ARBA" id="ARBA00022989"/>
    </source>
</evidence>
<accession>A0A0D2NP35</accession>
<dbReference type="GeneID" id="25734650"/>
<dbReference type="InterPro" id="IPR016817">
    <property type="entry name" value="MannP-dilichol_defect-1"/>
</dbReference>
<dbReference type="PANTHER" id="PTHR12226:SF2">
    <property type="entry name" value="MANNOSE-P-DOLICHOL UTILIZATION DEFECT 1 PROTEIN"/>
    <property type="match status" value="1"/>
</dbReference>
<keyword evidence="5 8" id="KW-1133">Transmembrane helix</keyword>
<evidence type="ECO:0000313" key="10">
    <source>
        <dbReference type="EMBL" id="KIZ06181.1"/>
    </source>
</evidence>
<dbReference type="SMART" id="SM00679">
    <property type="entry name" value="CTNS"/>
    <property type="match status" value="2"/>
</dbReference>
<evidence type="ECO:0000256" key="3">
    <source>
        <dbReference type="ARBA" id="ARBA00022692"/>
    </source>
</evidence>
<evidence type="ECO:0000256" key="7">
    <source>
        <dbReference type="ARBA" id="ARBA00038475"/>
    </source>
</evidence>
<gene>
    <name evidence="10" type="ORF">MNEG_1772</name>
</gene>
<protein>
    <recommendedName>
        <fullName evidence="8">Mannose-P-dolichol utilization defect 1 protein homolog</fullName>
    </recommendedName>
</protein>
<evidence type="ECO:0000313" key="11">
    <source>
        <dbReference type="Proteomes" id="UP000054498"/>
    </source>
</evidence>
<evidence type="ECO:0000256" key="8">
    <source>
        <dbReference type="PIRNR" id="PIRNR023381"/>
    </source>
</evidence>
<sequence>MADVLSLLQVSLDALKSGTLPPTEVIKNLAAKVVGYGIIAGSTLVKVPQITNVVRAHSAEGLSATSFELESWALLVHAGYGYVNAMPFSSYGEASLMLAQNLLLLALVYRYARLPAARVATVMGLLVAAMAVLATGRASRSQVGALYDVNNFIMLAARVPQILKNFSEQSTGQLSIVTFGVNTVGCVVRILTSLHEGAHAMVRSYILGLIMNATLVGQILVYGNKGVRKEPAGQGAVTKKKA</sequence>
<evidence type="ECO:0000256" key="4">
    <source>
        <dbReference type="ARBA" id="ARBA00022737"/>
    </source>
</evidence>
<comment type="subcellular location">
    <subcellularLocation>
        <location evidence="1 8">Membrane</location>
        <topology evidence="1 8">Multi-pass membrane protein</topology>
    </subcellularLocation>
</comment>
<dbReference type="GO" id="GO:0016020">
    <property type="term" value="C:membrane"/>
    <property type="evidence" value="ECO:0007669"/>
    <property type="project" value="UniProtKB-SubCell"/>
</dbReference>
<proteinExistence type="inferred from homology"/>
<dbReference type="Pfam" id="PF04193">
    <property type="entry name" value="PQ-loop"/>
    <property type="match status" value="2"/>
</dbReference>
<keyword evidence="3 8" id="KW-0812">Transmembrane</keyword>
<comment type="similarity">
    <text evidence="7 8">Belongs to the MPDU1 (TC 2.A.43.3) family.</text>
</comment>
<dbReference type="STRING" id="145388.A0A0D2NP35"/>
<dbReference type="KEGG" id="mng:MNEG_1772"/>
<keyword evidence="2" id="KW-0813">Transport</keyword>
<dbReference type="EMBL" id="KK100404">
    <property type="protein sequence ID" value="KIZ06181.1"/>
    <property type="molecule type" value="Genomic_DNA"/>
</dbReference>